<sequence>MKPRFNPKFTIATAYPMMFSSADLGHIELDMLNAILTEKEIGPPHLLAPSENGYVNPPAPDGFYNWLSDSEFEWLYLSRQLENIWEIEPEDSFRKDLKSPKKT</sequence>
<dbReference type="EMBL" id="JADEXP010000401">
    <property type="protein sequence ID" value="MBE9070265.1"/>
    <property type="molecule type" value="Genomic_DNA"/>
</dbReference>
<organism evidence="1 2">
    <name type="scientific">Leptolyngbya cf. ectocarpi LEGE 11479</name>
    <dbReference type="NCBI Taxonomy" id="1828722"/>
    <lineage>
        <taxon>Bacteria</taxon>
        <taxon>Bacillati</taxon>
        <taxon>Cyanobacteriota</taxon>
        <taxon>Cyanophyceae</taxon>
        <taxon>Leptolyngbyales</taxon>
        <taxon>Leptolyngbyaceae</taxon>
        <taxon>Leptolyngbya group</taxon>
        <taxon>Leptolyngbya</taxon>
    </lineage>
</organism>
<dbReference type="Proteomes" id="UP000615026">
    <property type="component" value="Unassembled WGS sequence"/>
</dbReference>
<evidence type="ECO:0000313" key="2">
    <source>
        <dbReference type="Proteomes" id="UP000615026"/>
    </source>
</evidence>
<proteinExistence type="predicted"/>
<name>A0A929FA91_LEPEC</name>
<protein>
    <submittedName>
        <fullName evidence="1">Uncharacterized protein</fullName>
    </submittedName>
</protein>
<dbReference type="AlphaFoldDB" id="A0A929FA91"/>
<accession>A0A929FA91</accession>
<comment type="caution">
    <text evidence="1">The sequence shown here is derived from an EMBL/GenBank/DDBJ whole genome shotgun (WGS) entry which is preliminary data.</text>
</comment>
<evidence type="ECO:0000313" key="1">
    <source>
        <dbReference type="EMBL" id="MBE9070265.1"/>
    </source>
</evidence>
<dbReference type="RefSeq" id="WP_193996144.1">
    <property type="nucleotide sequence ID" value="NZ_JADEXP010000401.1"/>
</dbReference>
<reference evidence="1" key="1">
    <citation type="submission" date="2020-10" db="EMBL/GenBank/DDBJ databases">
        <authorList>
            <person name="Castelo-Branco R."/>
            <person name="Eusebio N."/>
            <person name="Adriana R."/>
            <person name="Vieira A."/>
            <person name="Brugerolle De Fraissinette N."/>
            <person name="Rezende De Castro R."/>
            <person name="Schneider M.P."/>
            <person name="Vasconcelos V."/>
            <person name="Leao P.N."/>
        </authorList>
    </citation>
    <scope>NUCLEOTIDE SEQUENCE</scope>
    <source>
        <strain evidence="1">LEGE 11479</strain>
    </source>
</reference>
<keyword evidence="2" id="KW-1185">Reference proteome</keyword>
<gene>
    <name evidence="1" type="ORF">IQ260_26845</name>
</gene>